<comment type="caution">
    <text evidence="1">The sequence shown here is derived from an EMBL/GenBank/DDBJ whole genome shotgun (WGS) entry which is preliminary data.</text>
</comment>
<protein>
    <submittedName>
        <fullName evidence="1">Uncharacterized protein</fullName>
    </submittedName>
</protein>
<evidence type="ECO:0000313" key="2">
    <source>
        <dbReference type="Proteomes" id="UP001153332"/>
    </source>
</evidence>
<dbReference type="EMBL" id="JAPUUL010000070">
    <property type="protein sequence ID" value="KAJ8132899.1"/>
    <property type="molecule type" value="Genomic_DNA"/>
</dbReference>
<keyword evidence="2" id="KW-1185">Reference proteome</keyword>
<accession>A0ACC2JZP7</accession>
<gene>
    <name evidence="1" type="ORF">O1611_g725</name>
</gene>
<evidence type="ECO:0000313" key="1">
    <source>
        <dbReference type="EMBL" id="KAJ8132899.1"/>
    </source>
</evidence>
<proteinExistence type="predicted"/>
<organism evidence="1 2">
    <name type="scientific">Lasiodiplodia mahajangana</name>
    <dbReference type="NCBI Taxonomy" id="1108764"/>
    <lineage>
        <taxon>Eukaryota</taxon>
        <taxon>Fungi</taxon>
        <taxon>Dikarya</taxon>
        <taxon>Ascomycota</taxon>
        <taxon>Pezizomycotina</taxon>
        <taxon>Dothideomycetes</taxon>
        <taxon>Dothideomycetes incertae sedis</taxon>
        <taxon>Botryosphaeriales</taxon>
        <taxon>Botryosphaeriaceae</taxon>
        <taxon>Lasiodiplodia</taxon>
    </lineage>
</organism>
<dbReference type="Proteomes" id="UP001153332">
    <property type="component" value="Unassembled WGS sequence"/>
</dbReference>
<name>A0ACC2JZP7_9PEZI</name>
<sequence>MTEGTFMVGGRGTASSRITFGPNQTDHLKSAAVFYGLVGLGETPTLLAGVPAVFLVSPRSSLPSSLVSSLTTMVSSMSQASESSSKGVNNMSEDEDDAGSPISFQVGVGVGVSIGPILLICLGFLFLKRYRRKRLGPLQNGGIPAEEKRINEYSGKPELEGSPGHRGPFLKPELDALAIRAEIEGSPGDEREMVGVGIPKPELHGTPGQLGVYVRRKTELEASFESIAIPRAGSSAHNSVQDEPDTNSTSELAGLGARRFSFCFDPRDEILNDTPLRSRSFIG</sequence>
<reference evidence="1" key="1">
    <citation type="submission" date="2022-12" db="EMBL/GenBank/DDBJ databases">
        <title>Genome Sequence of Lasiodiplodia mahajangana.</title>
        <authorList>
            <person name="Buettner E."/>
        </authorList>
    </citation>
    <scope>NUCLEOTIDE SEQUENCE</scope>
    <source>
        <strain evidence="1">VT137</strain>
    </source>
</reference>